<dbReference type="GeneID" id="93312307"/>
<dbReference type="OrthoDB" id="9805884at2"/>
<evidence type="ECO:0000256" key="5">
    <source>
        <dbReference type="ARBA" id="ARBA00022692"/>
    </source>
</evidence>
<keyword evidence="6 8" id="KW-1133">Transmembrane helix</keyword>
<dbReference type="Pfam" id="PF12911">
    <property type="entry name" value="OppC_N"/>
    <property type="match status" value="1"/>
</dbReference>
<dbReference type="Proteomes" id="UP000008881">
    <property type="component" value="Chromosome"/>
</dbReference>
<evidence type="ECO:0000313" key="10">
    <source>
        <dbReference type="EMBL" id="AEG99033.1"/>
    </source>
</evidence>
<comment type="similarity">
    <text evidence="8">Belongs to the binding-protein-dependent transport system permease family.</text>
</comment>
<feature type="transmembrane region" description="Helical" evidence="8">
    <location>
        <begin position="93"/>
        <end position="114"/>
    </location>
</feature>
<dbReference type="InterPro" id="IPR025966">
    <property type="entry name" value="OppC_N"/>
</dbReference>
<accession>A0A0H3FTG4</accession>
<dbReference type="InterPro" id="IPR000515">
    <property type="entry name" value="MetI-like"/>
</dbReference>
<evidence type="ECO:0000256" key="1">
    <source>
        <dbReference type="ARBA" id="ARBA00004429"/>
    </source>
</evidence>
<keyword evidence="3" id="KW-1003">Cell membrane</keyword>
<evidence type="ECO:0000256" key="7">
    <source>
        <dbReference type="ARBA" id="ARBA00023136"/>
    </source>
</evidence>
<dbReference type="eggNOG" id="COG1173">
    <property type="taxonomic scope" value="Bacteria"/>
</dbReference>
<evidence type="ECO:0000256" key="8">
    <source>
        <dbReference type="RuleBase" id="RU363032"/>
    </source>
</evidence>
<keyword evidence="2 8" id="KW-0813">Transport</keyword>
<dbReference type="InterPro" id="IPR050366">
    <property type="entry name" value="BP-dependent_transpt_permease"/>
</dbReference>
<dbReference type="HOGENOM" id="CLU_028518_1_1_6"/>
<dbReference type="KEGG" id="eae:EAE_20630"/>
<protein>
    <submittedName>
        <fullName evidence="10">Binding-protein-dependent transport systems inner membrane component</fullName>
    </submittedName>
</protein>
<dbReference type="GO" id="GO:0055085">
    <property type="term" value="P:transmembrane transport"/>
    <property type="evidence" value="ECO:0007669"/>
    <property type="project" value="InterPro"/>
</dbReference>
<sequence length="286" mass="30729">MSEISLAKSRSGVLSGLRWGMEHPSLTLGGIIVALIVVCALFAPWLSHYDPYAQDLLNILSAPSADHWLGTDDYGRDIFSRTIYGARISLIEVVVSVALSLLMGLPLGIIAALCGKSVDHLIMWVMDVIFAFPGIVLAILLVSVLGAGLMNMLLAIAIFSVPVYARLSRNLTLGIKNMEYMEAARALGIGYRRQIIHYILRNTLGPITVQATLTGGSVILAAASLSFLGMGVQPPMPEWGTMMSDGRNFLGISLGISLWPGLAIVFSVLGFNLLGDGLRDLMDSRL</sequence>
<comment type="subcellular location">
    <subcellularLocation>
        <location evidence="1">Cell inner membrane</location>
        <topology evidence="1">Multi-pass membrane protein</topology>
    </subcellularLocation>
    <subcellularLocation>
        <location evidence="8">Cell membrane</location>
        <topology evidence="8">Multi-pass membrane protein</topology>
    </subcellularLocation>
</comment>
<gene>
    <name evidence="10" type="ordered locus">EAE_20630</name>
</gene>
<dbReference type="PANTHER" id="PTHR43386:SF25">
    <property type="entry name" value="PEPTIDE ABC TRANSPORTER PERMEASE PROTEIN"/>
    <property type="match status" value="1"/>
</dbReference>
<feature type="domain" description="ABC transmembrane type-1" evidence="9">
    <location>
        <begin position="86"/>
        <end position="275"/>
    </location>
</feature>
<evidence type="ECO:0000256" key="6">
    <source>
        <dbReference type="ARBA" id="ARBA00022989"/>
    </source>
</evidence>
<feature type="transmembrane region" description="Helical" evidence="8">
    <location>
        <begin position="207"/>
        <end position="229"/>
    </location>
</feature>
<reference evidence="10 11" key="1">
    <citation type="journal article" date="2012" name="J. Bacteriol.">
        <title>Complete genome sequence of Enterobacter aerogenes KCTC 2190.</title>
        <authorList>
            <person name="Shin S.H."/>
            <person name="Kim S."/>
            <person name="Kim J.Y."/>
            <person name="Lee S."/>
            <person name="Um Y."/>
            <person name="Oh M.K."/>
            <person name="Kim Y.R."/>
            <person name="Lee J."/>
            <person name="Yang K.S."/>
        </authorList>
    </citation>
    <scope>NUCLEOTIDE SEQUENCE [LARGE SCALE GENOMIC DNA]</scope>
    <source>
        <strain evidence="10 11">KCTC 2190</strain>
    </source>
</reference>
<dbReference type="PATRIC" id="fig|1028307.3.peg.4117"/>
<dbReference type="PANTHER" id="PTHR43386">
    <property type="entry name" value="OLIGOPEPTIDE TRANSPORT SYSTEM PERMEASE PROTEIN APPC"/>
    <property type="match status" value="1"/>
</dbReference>
<dbReference type="SUPFAM" id="SSF161098">
    <property type="entry name" value="MetI-like"/>
    <property type="match status" value="1"/>
</dbReference>
<dbReference type="AlphaFoldDB" id="A0A0H3FTG4"/>
<feature type="transmembrane region" description="Helical" evidence="8">
    <location>
        <begin position="249"/>
        <end position="275"/>
    </location>
</feature>
<evidence type="ECO:0000256" key="3">
    <source>
        <dbReference type="ARBA" id="ARBA00022475"/>
    </source>
</evidence>
<feature type="transmembrane region" description="Helical" evidence="8">
    <location>
        <begin position="121"/>
        <end position="142"/>
    </location>
</feature>
<dbReference type="Pfam" id="PF00528">
    <property type="entry name" value="BPD_transp_1"/>
    <property type="match status" value="1"/>
</dbReference>
<evidence type="ECO:0000313" key="11">
    <source>
        <dbReference type="Proteomes" id="UP000008881"/>
    </source>
</evidence>
<dbReference type="PROSITE" id="PS50928">
    <property type="entry name" value="ABC_TM1"/>
    <property type="match status" value="1"/>
</dbReference>
<dbReference type="GO" id="GO:0005886">
    <property type="term" value="C:plasma membrane"/>
    <property type="evidence" value="ECO:0007669"/>
    <property type="project" value="UniProtKB-SubCell"/>
</dbReference>
<keyword evidence="7 8" id="KW-0472">Membrane</keyword>
<name>A0A0H3FTG4_KLEAK</name>
<dbReference type="EMBL" id="CP002824">
    <property type="protein sequence ID" value="AEG99033.1"/>
    <property type="molecule type" value="Genomic_DNA"/>
</dbReference>
<evidence type="ECO:0000256" key="4">
    <source>
        <dbReference type="ARBA" id="ARBA00022519"/>
    </source>
</evidence>
<dbReference type="InterPro" id="IPR035906">
    <property type="entry name" value="MetI-like_sf"/>
</dbReference>
<proteinExistence type="inferred from homology"/>
<keyword evidence="11" id="KW-1185">Reference proteome</keyword>
<dbReference type="RefSeq" id="WP_015366311.1">
    <property type="nucleotide sequence ID" value="NC_015663.1"/>
</dbReference>
<dbReference type="CDD" id="cd06261">
    <property type="entry name" value="TM_PBP2"/>
    <property type="match status" value="1"/>
</dbReference>
<organism evidence="10 11">
    <name type="scientific">Klebsiella aerogenes (strain ATCC 13048 / DSM 30053 / CCUG 1429 / JCM 1235 / KCTC 2190 / NBRC 13534 / NCIMB 10102 / NCTC 10006 / CDC 819-56)</name>
    <name type="common">Enterobacter aerogenes</name>
    <dbReference type="NCBI Taxonomy" id="1028307"/>
    <lineage>
        <taxon>Bacteria</taxon>
        <taxon>Pseudomonadati</taxon>
        <taxon>Pseudomonadota</taxon>
        <taxon>Gammaproteobacteria</taxon>
        <taxon>Enterobacterales</taxon>
        <taxon>Enterobacteriaceae</taxon>
        <taxon>Klebsiella/Raoultella group</taxon>
        <taxon>Klebsiella</taxon>
    </lineage>
</organism>
<evidence type="ECO:0000259" key="9">
    <source>
        <dbReference type="PROSITE" id="PS50928"/>
    </source>
</evidence>
<keyword evidence="5 8" id="KW-0812">Transmembrane</keyword>
<keyword evidence="4" id="KW-0997">Cell inner membrane</keyword>
<feature type="transmembrane region" description="Helical" evidence="8">
    <location>
        <begin position="26"/>
        <end position="46"/>
    </location>
</feature>
<evidence type="ECO:0000256" key="2">
    <source>
        <dbReference type="ARBA" id="ARBA00022448"/>
    </source>
</evidence>
<dbReference type="Gene3D" id="1.10.3720.10">
    <property type="entry name" value="MetI-like"/>
    <property type="match status" value="1"/>
</dbReference>